<evidence type="ECO:0000256" key="13">
    <source>
        <dbReference type="PIRSR" id="PIRSR601508-1"/>
    </source>
</evidence>
<feature type="site" description="Interaction with the cone snail toxin Con-ikot-ikot" evidence="14">
    <location>
        <position position="198"/>
    </location>
</feature>
<evidence type="ECO:0000256" key="17">
    <source>
        <dbReference type="SAM" id="Phobius"/>
    </source>
</evidence>
<feature type="transmembrane region" description="Helical" evidence="17">
    <location>
        <begin position="332"/>
        <end position="353"/>
    </location>
</feature>
<evidence type="ECO:0000256" key="2">
    <source>
        <dbReference type="ARBA" id="ARBA00008685"/>
    </source>
</evidence>
<organism evidence="19">
    <name type="scientific">Holotrichia parallela</name>
    <name type="common">Dark black chafer beetle</name>
    <name type="synonym">Pedinotrichia parallela</name>
    <dbReference type="NCBI Taxonomy" id="93412"/>
    <lineage>
        <taxon>Eukaryota</taxon>
        <taxon>Metazoa</taxon>
        <taxon>Ecdysozoa</taxon>
        <taxon>Arthropoda</taxon>
        <taxon>Hexapoda</taxon>
        <taxon>Insecta</taxon>
        <taxon>Pterygota</taxon>
        <taxon>Neoptera</taxon>
        <taxon>Endopterygota</taxon>
        <taxon>Coleoptera</taxon>
        <taxon>Polyphaga</taxon>
        <taxon>Scarabaeiformia</taxon>
        <taxon>Scarabaeidae</taxon>
        <taxon>Melolonthinae</taxon>
        <taxon>Holotrichia</taxon>
    </lineage>
</organism>
<sequence length="434" mass="48882">MIGDVINGVADLAITDLTITSEREEAVDFTSPFMNLGISILYQKPQKAPPNFFSFAEPFAVEVWLWLAGAYFIVSISLFIMGRLCPSEWTNPYPCVEEPEFLINQFSLRNSFWFTIGSLAQQGTEIAPIAYATRMTAGIWWFFTLIMVSSYTANLAAFLATENPDIPFTNVYDLLEKAPKLNIKYGAKAKGATFNFFRDSLNNSDFRKIYQYMVENEKDVMMGDNKGGVLRAEGEAYAFFMESVSIEYETQRHCNLSNVGDLLDEKGYGIAMRKDSEYRHRLSTAILKLQENGKIAELKRKWWEERKGGGQCSGDSESQDAKALTLKNVGGVFWVTVGGTVAAVILVFIEMILHVMKESIKYKVPFGRELKEELKFTMKFKGLVKPVRIKKSHSKSPTASRKSEKSDQSNEGIALQPVTYGFLPDIANNKTPLD</sequence>
<dbReference type="EMBL" id="KY817084">
    <property type="protein sequence ID" value="AVH87300.1"/>
    <property type="molecule type" value="mRNA"/>
</dbReference>
<name>A0A2P9JY94_HOLPA</name>
<dbReference type="GO" id="GO:0038023">
    <property type="term" value="F:signaling receptor activity"/>
    <property type="evidence" value="ECO:0007669"/>
    <property type="project" value="InterPro"/>
</dbReference>
<keyword evidence="15" id="KW-1015">Disulfide bond</keyword>
<dbReference type="InterPro" id="IPR015683">
    <property type="entry name" value="Ionotropic_Glu_rcpt"/>
</dbReference>
<evidence type="ECO:0000256" key="11">
    <source>
        <dbReference type="ARBA" id="ARBA00023286"/>
    </source>
</evidence>
<feature type="binding site" evidence="13">
    <location>
        <position position="18"/>
    </location>
    <ligand>
        <name>L-glutamate</name>
        <dbReference type="ChEBI" id="CHEBI:29985"/>
    </ligand>
</feature>
<evidence type="ECO:0000256" key="6">
    <source>
        <dbReference type="ARBA" id="ARBA00022989"/>
    </source>
</evidence>
<dbReference type="PRINTS" id="PR00177">
    <property type="entry name" value="NMDARECEPTOR"/>
</dbReference>
<dbReference type="InterPro" id="IPR001320">
    <property type="entry name" value="Iontro_rcpt_C"/>
</dbReference>
<dbReference type="GO" id="GO:0005886">
    <property type="term" value="C:plasma membrane"/>
    <property type="evidence" value="ECO:0007669"/>
    <property type="project" value="UniProtKB-SubCell"/>
</dbReference>
<evidence type="ECO:0000256" key="1">
    <source>
        <dbReference type="ARBA" id="ARBA00004651"/>
    </source>
</evidence>
<feature type="disulfide bond" evidence="15">
    <location>
        <begin position="254"/>
        <end position="312"/>
    </location>
</feature>
<dbReference type="Gene3D" id="1.10.287.70">
    <property type="match status" value="1"/>
</dbReference>
<feature type="region of interest" description="Disordered" evidence="16">
    <location>
        <begin position="388"/>
        <end position="416"/>
    </location>
</feature>
<comment type="similarity">
    <text evidence="2">Belongs to the glutamate-gated ion channel (TC 1.A.10.1) family.</text>
</comment>
<keyword evidence="5 17" id="KW-0812">Transmembrane</keyword>
<dbReference type="PANTHER" id="PTHR18966">
    <property type="entry name" value="IONOTROPIC GLUTAMATE RECEPTOR"/>
    <property type="match status" value="1"/>
</dbReference>
<keyword evidence="11" id="KW-1071">Ligand-gated ion channel</keyword>
<evidence type="ECO:0000256" key="9">
    <source>
        <dbReference type="ARBA" id="ARBA00023170"/>
    </source>
</evidence>
<evidence type="ECO:0000256" key="3">
    <source>
        <dbReference type="ARBA" id="ARBA00022448"/>
    </source>
</evidence>
<evidence type="ECO:0000256" key="10">
    <source>
        <dbReference type="ARBA" id="ARBA00023180"/>
    </source>
</evidence>
<evidence type="ECO:0000313" key="20">
    <source>
        <dbReference type="EMBL" id="AVH87311.1"/>
    </source>
</evidence>
<evidence type="ECO:0000256" key="4">
    <source>
        <dbReference type="ARBA" id="ARBA00022475"/>
    </source>
</evidence>
<dbReference type="FunFam" id="3.40.190.10:FF:000061">
    <property type="entry name" value="Glutamate receptor, ionotropic kainate"/>
    <property type="match status" value="1"/>
</dbReference>
<dbReference type="Pfam" id="PF00060">
    <property type="entry name" value="Lig_chan"/>
    <property type="match status" value="1"/>
</dbReference>
<evidence type="ECO:0000256" key="12">
    <source>
        <dbReference type="ARBA" id="ARBA00023303"/>
    </source>
</evidence>
<feature type="binding site" evidence="13">
    <location>
        <position position="23"/>
    </location>
    <ligand>
        <name>L-glutamate</name>
        <dbReference type="ChEBI" id="CHEBI:29985"/>
    </ligand>
</feature>
<evidence type="ECO:0000256" key="16">
    <source>
        <dbReference type="SAM" id="MobiDB-lite"/>
    </source>
</evidence>
<dbReference type="SUPFAM" id="SSF53850">
    <property type="entry name" value="Periplasmic binding protein-like II"/>
    <property type="match status" value="1"/>
</dbReference>
<keyword evidence="7" id="KW-0406">Ion transport</keyword>
<feature type="transmembrane region" description="Helical" evidence="17">
    <location>
        <begin position="63"/>
        <end position="81"/>
    </location>
</feature>
<dbReference type="Pfam" id="PF10613">
    <property type="entry name" value="Lig_chan-Glu_bd"/>
    <property type="match status" value="1"/>
</dbReference>
<proteinExistence type="evidence at transcript level"/>
<evidence type="ECO:0000256" key="14">
    <source>
        <dbReference type="PIRSR" id="PIRSR601508-2"/>
    </source>
</evidence>
<protein>
    <submittedName>
        <fullName evidence="19">Ionotropic receptor 12</fullName>
    </submittedName>
    <submittedName>
        <fullName evidence="20">Ionotropic receptor 23</fullName>
    </submittedName>
</protein>
<feature type="binding site" evidence="13">
    <location>
        <position position="193"/>
    </location>
    <ligand>
        <name>L-glutamate</name>
        <dbReference type="ChEBI" id="CHEBI:29985"/>
    </ligand>
</feature>
<dbReference type="InterPro" id="IPR019594">
    <property type="entry name" value="Glu/Gly-bd"/>
</dbReference>
<dbReference type="AlphaFoldDB" id="A0A2P9JY94"/>
<dbReference type="SMART" id="SM00079">
    <property type="entry name" value="PBPe"/>
    <property type="match status" value="1"/>
</dbReference>
<keyword evidence="4" id="KW-1003">Cell membrane</keyword>
<feature type="binding site" evidence="13">
    <location>
        <position position="242"/>
    </location>
    <ligand>
        <name>L-glutamate</name>
        <dbReference type="ChEBI" id="CHEBI:29985"/>
    </ligand>
</feature>
<evidence type="ECO:0000256" key="5">
    <source>
        <dbReference type="ARBA" id="ARBA00022692"/>
    </source>
</evidence>
<evidence type="ECO:0000256" key="15">
    <source>
        <dbReference type="PIRSR" id="PIRSR601508-3"/>
    </source>
</evidence>
<keyword evidence="9 19" id="KW-0675">Receptor</keyword>
<dbReference type="GO" id="GO:0015276">
    <property type="term" value="F:ligand-gated monoatomic ion channel activity"/>
    <property type="evidence" value="ECO:0007669"/>
    <property type="project" value="InterPro"/>
</dbReference>
<dbReference type="InterPro" id="IPR001508">
    <property type="entry name" value="Iono_Glu_rcpt_met"/>
</dbReference>
<reference evidence="19" key="1">
    <citation type="submission" date="2017-03" db="EMBL/GenBank/DDBJ databases">
        <authorList>
            <person name="Afonso C.L."/>
            <person name="Miller P.J."/>
            <person name="Scott M.A."/>
            <person name="Spackman E."/>
            <person name="Goraichik I."/>
            <person name="Dimitrov K.M."/>
            <person name="Suarez D.L."/>
            <person name="Swayne D.E."/>
        </authorList>
    </citation>
    <scope>NUCLEOTIDE SEQUENCE</scope>
    <source>
        <tissue evidence="19">Antenna</tissue>
    </source>
</reference>
<feature type="transmembrane region" description="Helical" evidence="17">
    <location>
        <begin position="139"/>
        <end position="160"/>
    </location>
</feature>
<feature type="domain" description="Ionotropic glutamate receptor C-terminal" evidence="18">
    <location>
        <begin position="1"/>
        <end position="305"/>
    </location>
</feature>
<feature type="site" description="Interaction with the cone snail toxin Con-ikot-ikot" evidence="14">
    <location>
        <position position="288"/>
    </location>
</feature>
<keyword evidence="6 17" id="KW-1133">Transmembrane helix</keyword>
<keyword evidence="12" id="KW-0407">Ion channel</keyword>
<comment type="subcellular location">
    <subcellularLocation>
        <location evidence="1">Cell membrane</location>
        <topology evidence="1">Multi-pass membrane protein</topology>
    </subcellularLocation>
</comment>
<keyword evidence="10" id="KW-0325">Glycoprotein</keyword>
<evidence type="ECO:0000259" key="18">
    <source>
        <dbReference type="SMART" id="SM00079"/>
    </source>
</evidence>
<accession>A0A2P9JY94</accession>
<keyword evidence="3" id="KW-0813">Transport</keyword>
<dbReference type="EMBL" id="KY817095">
    <property type="protein sequence ID" value="AVH87311.1"/>
    <property type="molecule type" value="mRNA"/>
</dbReference>
<evidence type="ECO:0000256" key="8">
    <source>
        <dbReference type="ARBA" id="ARBA00023136"/>
    </source>
</evidence>
<evidence type="ECO:0000313" key="19">
    <source>
        <dbReference type="EMBL" id="AVH87300.1"/>
    </source>
</evidence>
<keyword evidence="8 17" id="KW-0472">Membrane</keyword>
<dbReference type="Gene3D" id="3.40.190.10">
    <property type="entry name" value="Periplasmic binding protein-like II"/>
    <property type="match status" value="1"/>
</dbReference>
<evidence type="ECO:0000256" key="7">
    <source>
        <dbReference type="ARBA" id="ARBA00023065"/>
    </source>
</evidence>
<dbReference type="FunFam" id="1.10.287.70:FF:000105">
    <property type="entry name" value="Eye-enriched kainate receptor, isoform A"/>
    <property type="match status" value="1"/>
</dbReference>